<proteinExistence type="predicted"/>
<feature type="transmembrane region" description="Helical" evidence="2">
    <location>
        <begin position="106"/>
        <end position="122"/>
    </location>
</feature>
<feature type="transmembrane region" description="Helical" evidence="2">
    <location>
        <begin position="219"/>
        <end position="240"/>
    </location>
</feature>
<dbReference type="RefSeq" id="XP_064722886.1">
    <property type="nucleotide sequence ID" value="XM_064866814.1"/>
</dbReference>
<evidence type="ECO:0000256" key="2">
    <source>
        <dbReference type="SAM" id="Phobius"/>
    </source>
</evidence>
<feature type="region of interest" description="Disordered" evidence="1">
    <location>
        <begin position="38"/>
        <end position="75"/>
    </location>
</feature>
<feature type="compositionally biased region" description="Polar residues" evidence="1">
    <location>
        <begin position="38"/>
        <end position="48"/>
    </location>
</feature>
<dbReference type="Proteomes" id="UP001432216">
    <property type="component" value="Chromosome 8"/>
</dbReference>
<feature type="compositionally biased region" description="Polar residues" evidence="1">
    <location>
        <begin position="10"/>
        <end position="21"/>
    </location>
</feature>
<keyword evidence="2" id="KW-0472">Membrane</keyword>
<sequence length="242" mass="26391">MAASKALKRATTSPRASSSGSLWIVNEQPEPKAQIYINNVNSQGNGNPINIREPSNEPTMEVTDEKPSSAAEPLLSRPHSPSVLVEEIVWEPLSFRFTGPANPDRLWNLFFACFIVALPLIVDGLMDYPEPRYSQPSYLPPAIQLILLGTLFLICTAIADWRFGWSRTIIPVVEVSMSGAQSAVIFGDGRVLLGMGFAALGVVLFGQRQPSLEVPKTDYASNAVQGVYFLGTLLIGMLVWNA</sequence>
<keyword evidence="2" id="KW-1133">Transmembrane helix</keyword>
<feature type="transmembrane region" description="Helical" evidence="2">
    <location>
        <begin position="184"/>
        <end position="207"/>
    </location>
</feature>
<evidence type="ECO:0000256" key="1">
    <source>
        <dbReference type="SAM" id="MobiDB-lite"/>
    </source>
</evidence>
<feature type="transmembrane region" description="Helical" evidence="2">
    <location>
        <begin position="142"/>
        <end position="163"/>
    </location>
</feature>
<feature type="region of interest" description="Disordered" evidence="1">
    <location>
        <begin position="1"/>
        <end position="24"/>
    </location>
</feature>
<evidence type="ECO:0000313" key="4">
    <source>
        <dbReference type="Proteomes" id="UP001432216"/>
    </source>
</evidence>
<reference evidence="3 4" key="1">
    <citation type="submission" date="2024-01" db="EMBL/GenBank/DDBJ databases">
        <title>Comparative genomics of Cryptococcus and Kwoniella reveals pathogenesis evolution and contrasting modes of karyotype evolution via chromosome fusion or intercentromeric recombination.</title>
        <authorList>
            <person name="Coelho M.A."/>
            <person name="David-Palma M."/>
            <person name="Shea T."/>
            <person name="Bowers K."/>
            <person name="McGinley-Smith S."/>
            <person name="Mohammad A.W."/>
            <person name="Gnirke A."/>
            <person name="Yurkov A.M."/>
            <person name="Nowrousian M."/>
            <person name="Sun S."/>
            <person name="Cuomo C.A."/>
            <person name="Heitman J."/>
        </authorList>
    </citation>
    <scope>NUCLEOTIDE SEQUENCE [LARGE SCALE GENOMIC DNA]</scope>
    <source>
        <strain evidence="3 4">7685027</strain>
    </source>
</reference>
<dbReference type="GeneID" id="89991773"/>
<protein>
    <submittedName>
        <fullName evidence="3">Uncharacterized protein</fullName>
    </submittedName>
</protein>
<organism evidence="3 4">
    <name type="scientific">Cryptococcus decagattii</name>
    <dbReference type="NCBI Taxonomy" id="1859122"/>
    <lineage>
        <taxon>Eukaryota</taxon>
        <taxon>Fungi</taxon>
        <taxon>Dikarya</taxon>
        <taxon>Basidiomycota</taxon>
        <taxon>Agaricomycotina</taxon>
        <taxon>Tremellomycetes</taxon>
        <taxon>Tremellales</taxon>
        <taxon>Cryptococcaceae</taxon>
        <taxon>Cryptococcus</taxon>
        <taxon>Cryptococcus gattii species complex</taxon>
    </lineage>
</organism>
<keyword evidence="4" id="KW-1185">Reference proteome</keyword>
<accession>A0ABZ2AYM9</accession>
<name>A0ABZ2AYM9_9TREE</name>
<evidence type="ECO:0000313" key="3">
    <source>
        <dbReference type="EMBL" id="WVO23647.1"/>
    </source>
</evidence>
<dbReference type="EMBL" id="CP143813">
    <property type="protein sequence ID" value="WVO23647.1"/>
    <property type="molecule type" value="Genomic_DNA"/>
</dbReference>
<keyword evidence="2" id="KW-0812">Transmembrane</keyword>
<gene>
    <name evidence="3" type="ORF">IAS62_005002</name>
</gene>